<sequence>MTLALPATRRGFLAATASAPLAAGCVHAGLSNEGVQDTIAADLARYIGFGNKQSGGPGDEACGAWMEQRLRQSGFATTRQAFDVPFFDSATATLASGAVSADVWPQPIVRATGPGGLRARLVRVDSSGNAAGDLGGAIALVDLAHARWSSMFWPGVKGPVDAAFAGGAAACVIVTNGPTGKVIRLNTDGRRPLHGGPIALLAPEDAAPFFAAAIEGATATLVLDGTGARREAFNLVGKLDRGAREWIVVSTPRSGWTMCAGERGGGVAAWMHLARLAPADFPGHNLAFVCNSGHEYQYLGAEELIEKVAPPPERTRFWLHLGANFAARDWHDTVGKPVSLPGTDSQRYLVVSPPLQNFAREAFAGLAGLEAPYTTDEITAGELANIVAAGYARVAGIFGVHRYHHVEGDDERCVSPAAVVRTTQAFHALLREGVQ</sequence>
<dbReference type="EMBL" id="WTYR01000001">
    <property type="protein sequence ID" value="MXP08982.1"/>
    <property type="molecule type" value="Genomic_DNA"/>
</dbReference>
<protein>
    <recommendedName>
        <fullName evidence="4">PA domain-containing protein</fullName>
    </recommendedName>
</protein>
<evidence type="ECO:0000256" key="1">
    <source>
        <dbReference type="SAM" id="SignalP"/>
    </source>
</evidence>
<comment type="caution">
    <text evidence="2">The sequence shown here is derived from an EMBL/GenBank/DDBJ whole genome shotgun (WGS) entry which is preliminary data.</text>
</comment>
<evidence type="ECO:0000313" key="3">
    <source>
        <dbReference type="Proteomes" id="UP000429229"/>
    </source>
</evidence>
<dbReference type="Proteomes" id="UP000429229">
    <property type="component" value="Unassembled WGS sequence"/>
</dbReference>
<dbReference type="SUPFAM" id="SSF53187">
    <property type="entry name" value="Zn-dependent exopeptidases"/>
    <property type="match status" value="1"/>
</dbReference>
<evidence type="ECO:0008006" key="4">
    <source>
        <dbReference type="Google" id="ProtNLM"/>
    </source>
</evidence>
<evidence type="ECO:0000313" key="2">
    <source>
        <dbReference type="EMBL" id="MXP08982.1"/>
    </source>
</evidence>
<keyword evidence="3" id="KW-1185">Reference proteome</keyword>
<dbReference type="OrthoDB" id="975226at2"/>
<dbReference type="AlphaFoldDB" id="A0A6I4U3B7"/>
<feature type="signal peptide" evidence="1">
    <location>
        <begin position="1"/>
        <end position="28"/>
    </location>
</feature>
<accession>A0A6I4U3B7</accession>
<dbReference type="RefSeq" id="WP_160615486.1">
    <property type="nucleotide sequence ID" value="NZ_WTYR01000001.1"/>
</dbReference>
<gene>
    <name evidence="2" type="ORF">GRI68_02165</name>
</gene>
<reference evidence="2 3" key="1">
    <citation type="submission" date="2019-12" db="EMBL/GenBank/DDBJ databases">
        <title>Genomic-based taxomic classification of the family Erythrobacteraceae.</title>
        <authorList>
            <person name="Xu L."/>
        </authorList>
    </citation>
    <scope>NUCLEOTIDE SEQUENCE [LARGE SCALE GENOMIC DNA]</scope>
    <source>
        <strain evidence="2 3">LMG 29519</strain>
    </source>
</reference>
<feature type="chain" id="PRO_5026037103" description="PA domain-containing protein" evidence="1">
    <location>
        <begin position="29"/>
        <end position="435"/>
    </location>
</feature>
<proteinExistence type="predicted"/>
<name>A0A6I4U3B7_9SPHN</name>
<keyword evidence="1" id="KW-0732">Signal</keyword>
<dbReference type="Gene3D" id="3.40.630.10">
    <property type="entry name" value="Zn peptidases"/>
    <property type="match status" value="1"/>
</dbReference>
<organism evidence="2 3">
    <name type="scientific">Alteriqipengyuania halimionae</name>
    <dbReference type="NCBI Taxonomy" id="1926630"/>
    <lineage>
        <taxon>Bacteria</taxon>
        <taxon>Pseudomonadati</taxon>
        <taxon>Pseudomonadota</taxon>
        <taxon>Alphaproteobacteria</taxon>
        <taxon>Sphingomonadales</taxon>
        <taxon>Erythrobacteraceae</taxon>
        <taxon>Alteriqipengyuania</taxon>
    </lineage>
</organism>